<gene>
    <name evidence="2" type="primary">csaB</name>
    <name evidence="2" type="ORF">J0M35_03350</name>
</gene>
<dbReference type="AlphaFoldDB" id="A0A8J7P719"/>
<keyword evidence="2" id="KW-0808">Transferase</keyword>
<feature type="domain" description="Polysaccharide pyruvyl transferase" evidence="1">
    <location>
        <begin position="20"/>
        <end position="301"/>
    </location>
</feature>
<dbReference type="PANTHER" id="PTHR36836">
    <property type="entry name" value="COLANIC ACID BIOSYNTHESIS PROTEIN WCAK"/>
    <property type="match status" value="1"/>
</dbReference>
<evidence type="ECO:0000259" key="1">
    <source>
        <dbReference type="Pfam" id="PF04230"/>
    </source>
</evidence>
<dbReference type="EMBL" id="JAFLCK010000003">
    <property type="protein sequence ID" value="MBN8659374.1"/>
    <property type="molecule type" value="Genomic_DNA"/>
</dbReference>
<organism evidence="2 3">
    <name type="scientific">Candidatus Obscuribacter phosphatis</name>
    <dbReference type="NCBI Taxonomy" id="1906157"/>
    <lineage>
        <taxon>Bacteria</taxon>
        <taxon>Bacillati</taxon>
        <taxon>Candidatus Melainabacteria</taxon>
        <taxon>Candidatus Obscuribacterales</taxon>
        <taxon>Candidatus Obscuribacteraceae</taxon>
        <taxon>Candidatus Obscuribacter</taxon>
    </lineage>
</organism>
<evidence type="ECO:0000313" key="3">
    <source>
        <dbReference type="Proteomes" id="UP000664277"/>
    </source>
</evidence>
<accession>A0A8J7P719</accession>
<reference evidence="2" key="1">
    <citation type="submission" date="2021-02" db="EMBL/GenBank/DDBJ databases">
        <title>Genome-Resolved Metagenomics of a Microbial Community Performing Photosynthetic Biological Nutrient Removal.</title>
        <authorList>
            <person name="Mcdaniel E.A."/>
        </authorList>
    </citation>
    <scope>NUCLEOTIDE SEQUENCE</scope>
    <source>
        <strain evidence="2">UWPOB_OBS1</strain>
    </source>
</reference>
<proteinExistence type="predicted"/>
<name>A0A8J7P719_9BACT</name>
<dbReference type="InterPro" id="IPR019896">
    <property type="entry name" value="Polysacch_pyruvyl_Trfase_CsaB"/>
</dbReference>
<dbReference type="Proteomes" id="UP000664277">
    <property type="component" value="Unassembled WGS sequence"/>
</dbReference>
<dbReference type="InterPro" id="IPR007345">
    <property type="entry name" value="Polysacch_pyruvyl_Trfase"/>
</dbReference>
<dbReference type="PANTHER" id="PTHR36836:SF1">
    <property type="entry name" value="COLANIC ACID BIOSYNTHESIS PROTEIN WCAK"/>
    <property type="match status" value="1"/>
</dbReference>
<dbReference type="GO" id="GO:0016740">
    <property type="term" value="F:transferase activity"/>
    <property type="evidence" value="ECO:0007669"/>
    <property type="project" value="UniProtKB-KW"/>
</dbReference>
<sequence length="362" mass="39939">MKVSDTRKKIVVSGYYGFDNLGDEAILEVLTSELKEFSDPQNIVVLSQDPETTKKRYGVDAINRWRLPEIAAQLRQARLFVSGGGGLFQDTESVKSVIYYGGLISIATACGAPTFIYAQGLGPLKTALGKLITRLALAQPTLIAVRDSKSLALLQEWRLPAHETGDPVWLMEPSALPPGIAEKLKEQQGKILALSLRKLEKFGEGQIRLLAKSLSKTFGGDYTLLALPLQKNQDQEPLAVFTNEWLKLGGKDLPLDFTLIEKPSQWLALIAQADFLVGMRLHSLIMALSQNIPVAGLAYDPKVTHVLEEFEALSLPLQTEKESDYAIDLQNYINQSKSANHLLRMRQAACQNKALLAKILSD</sequence>
<dbReference type="Pfam" id="PF04230">
    <property type="entry name" value="PS_pyruv_trans"/>
    <property type="match status" value="1"/>
</dbReference>
<comment type="caution">
    <text evidence="2">The sequence shown here is derived from an EMBL/GenBank/DDBJ whole genome shotgun (WGS) entry which is preliminary data.</text>
</comment>
<evidence type="ECO:0000313" key="2">
    <source>
        <dbReference type="EMBL" id="MBN8659374.1"/>
    </source>
</evidence>
<dbReference type="NCBIfam" id="TIGR03609">
    <property type="entry name" value="S_layer_CsaB"/>
    <property type="match status" value="1"/>
</dbReference>
<protein>
    <submittedName>
        <fullName evidence="2">Polysaccharide pyruvyl transferase CsaB</fullName>
    </submittedName>
</protein>